<evidence type="ECO:0000313" key="12">
    <source>
        <dbReference type="EMBL" id="KAG2226787.1"/>
    </source>
</evidence>
<feature type="region of interest" description="Disordered" evidence="9">
    <location>
        <begin position="464"/>
        <end position="496"/>
    </location>
</feature>
<evidence type="ECO:0000259" key="11">
    <source>
        <dbReference type="PROSITE" id="PS51847"/>
    </source>
</evidence>
<organism evidence="12 13">
    <name type="scientific">Circinella minor</name>
    <dbReference type="NCBI Taxonomy" id="1195481"/>
    <lineage>
        <taxon>Eukaryota</taxon>
        <taxon>Fungi</taxon>
        <taxon>Fungi incertae sedis</taxon>
        <taxon>Mucoromycota</taxon>
        <taxon>Mucoromycotina</taxon>
        <taxon>Mucoromycetes</taxon>
        <taxon>Mucorales</taxon>
        <taxon>Lichtheimiaceae</taxon>
        <taxon>Circinella</taxon>
    </lineage>
</organism>
<feature type="region of interest" description="Disordered" evidence="9">
    <location>
        <begin position="688"/>
        <end position="713"/>
    </location>
</feature>
<keyword evidence="3 10" id="KW-0812">Transmembrane</keyword>
<accession>A0A8H7SCH3</accession>
<dbReference type="GO" id="GO:0008289">
    <property type="term" value="F:lipid binding"/>
    <property type="evidence" value="ECO:0007669"/>
    <property type="project" value="UniProtKB-KW"/>
</dbReference>
<keyword evidence="5 10" id="KW-1133">Transmembrane helix</keyword>
<dbReference type="GO" id="GO:0015914">
    <property type="term" value="P:phospholipid transport"/>
    <property type="evidence" value="ECO:0007669"/>
    <property type="project" value="TreeGrafter"/>
</dbReference>
<dbReference type="GO" id="GO:1990456">
    <property type="term" value="P:mitochondrion-endoplasmic reticulum membrane tethering"/>
    <property type="evidence" value="ECO:0007669"/>
    <property type="project" value="TreeGrafter"/>
</dbReference>
<sequence>MATLPLGLIIAYVVGGITFFPIVVLILYIVHKVSTFGTWTIQQAAYNGDPKYNTTETTPIARSVKLSNNSSSSSSQQQQQSYKVGWLRVSRDEQRLPPPDASIGDMVKNIIINGNRNNQQNDIYFSVLKHTTLYLYDSERQLDCKGVIQVNQHEVMTHPPGLQDHELFTKPHLIKLTHKENKNSHYYINCNKCVDKEDWYFALLRSGSSVVSAAESYNMTTTAATIAAATNDYISSQQEKESSIHFDQDAMNKLLTTIHSDEHHFQTQWLNAMLGRIFCGVYKTDTVNTFLYNKLISKLDKINARRPAFLGEITVRSVDPGHAPPFITQPRLLGLSPTGVLTAEANMQYEGGIRFEIETVLKWKYSDHLRPLTVDLVLAITLKSLHGKFLLKIKEPPTNRFWYGFYELPKMEWLVEPLVWERRVGYSMVVKAIQSKIDELVMENAVLPNLDDITFFPTNGVGGIFGSQSTEPPEEQPIKTSSTTAKDTKKTPLTASASLPELFDKQEPAKPKMKRWFTSKDTMTTVTKEETNMPVVNDDPNHEDIPMSIKRPSAKMMTSFSDSAREQKSQRSFIDAILNRKPVQDQQLQQRKKRNNINKKNNASQDTTTAAIPSSIEFSEPTNIPAVAISSSPGSSSISTSSVSSSSDPSDHSSNSSLSRLDASASPPYKHTVPIPIITTEVEPYDSDYDNETVKTRSSSLTTAISNDDNRQQRQLRLRKSASLARLKAKTIASTAVSQINVSPKMHKAELINSNNNNNNCSDAATVMSSVHQSAAISTSIEKPVVPIA</sequence>
<evidence type="ECO:0000256" key="7">
    <source>
        <dbReference type="ARBA" id="ARBA00023121"/>
    </source>
</evidence>
<evidence type="ECO:0000256" key="2">
    <source>
        <dbReference type="ARBA" id="ARBA00022448"/>
    </source>
</evidence>
<dbReference type="PANTHER" id="PTHR13466:SF19">
    <property type="entry name" value="NUCLEUS-VACUOLE JUNCTION PROTEIN 2"/>
    <property type="match status" value="1"/>
</dbReference>
<feature type="region of interest" description="Disordered" evidence="9">
    <location>
        <begin position="533"/>
        <end position="672"/>
    </location>
</feature>
<feature type="domain" description="SMP-LTD" evidence="11">
    <location>
        <begin position="263"/>
        <end position="456"/>
    </location>
</feature>
<name>A0A8H7SCH3_9FUNG</name>
<dbReference type="InterPro" id="IPR001849">
    <property type="entry name" value="PH_domain"/>
</dbReference>
<keyword evidence="2" id="KW-0813">Transport</keyword>
<feature type="compositionally biased region" description="Polar residues" evidence="9">
    <location>
        <begin position="603"/>
        <end position="622"/>
    </location>
</feature>
<gene>
    <name evidence="12" type="ORF">INT45_005752</name>
</gene>
<feature type="compositionally biased region" description="Polar residues" evidence="9">
    <location>
        <begin position="696"/>
        <end position="707"/>
    </location>
</feature>
<keyword evidence="8 10" id="KW-0472">Membrane</keyword>
<dbReference type="Proteomes" id="UP000646827">
    <property type="component" value="Unassembled WGS sequence"/>
</dbReference>
<comment type="subcellular location">
    <subcellularLocation>
        <location evidence="1">Endoplasmic reticulum membrane</location>
    </subcellularLocation>
</comment>
<evidence type="ECO:0000256" key="10">
    <source>
        <dbReference type="SAM" id="Phobius"/>
    </source>
</evidence>
<dbReference type="InterPro" id="IPR011993">
    <property type="entry name" value="PH-like_dom_sf"/>
</dbReference>
<evidence type="ECO:0000256" key="1">
    <source>
        <dbReference type="ARBA" id="ARBA00004586"/>
    </source>
</evidence>
<feature type="compositionally biased region" description="Low complexity" evidence="9">
    <location>
        <begin position="580"/>
        <end position="589"/>
    </location>
</feature>
<evidence type="ECO:0000256" key="8">
    <source>
        <dbReference type="ARBA" id="ARBA00023136"/>
    </source>
</evidence>
<dbReference type="GO" id="GO:0005789">
    <property type="term" value="C:endoplasmic reticulum membrane"/>
    <property type="evidence" value="ECO:0007669"/>
    <property type="project" value="UniProtKB-SubCell"/>
</dbReference>
<dbReference type="CDD" id="cd21675">
    <property type="entry name" value="SMP_TEX2"/>
    <property type="match status" value="1"/>
</dbReference>
<dbReference type="PROSITE" id="PS51847">
    <property type="entry name" value="SMP"/>
    <property type="match status" value="1"/>
</dbReference>
<dbReference type="GO" id="GO:0032865">
    <property type="term" value="C:ERMES complex"/>
    <property type="evidence" value="ECO:0007669"/>
    <property type="project" value="TreeGrafter"/>
</dbReference>
<dbReference type="PANTHER" id="PTHR13466">
    <property type="entry name" value="TEX2 PROTEIN-RELATED"/>
    <property type="match status" value="1"/>
</dbReference>
<proteinExistence type="predicted"/>
<protein>
    <recommendedName>
        <fullName evidence="11">SMP-LTD domain-containing protein</fullName>
    </recommendedName>
</protein>
<dbReference type="InterPro" id="IPR031468">
    <property type="entry name" value="SMP_LBD"/>
</dbReference>
<reference evidence="12 13" key="1">
    <citation type="submission" date="2020-12" db="EMBL/GenBank/DDBJ databases">
        <title>Metabolic potential, ecology and presence of endohyphal bacteria is reflected in genomic diversity of Mucoromycotina.</title>
        <authorList>
            <person name="Muszewska A."/>
            <person name="Okrasinska A."/>
            <person name="Steczkiewicz K."/>
            <person name="Drgas O."/>
            <person name="Orlowska M."/>
            <person name="Perlinska-Lenart U."/>
            <person name="Aleksandrzak-Piekarczyk T."/>
            <person name="Szatraj K."/>
            <person name="Zielenkiewicz U."/>
            <person name="Pilsyk S."/>
            <person name="Malc E."/>
            <person name="Mieczkowski P."/>
            <person name="Kruszewska J.S."/>
            <person name="Biernat P."/>
            <person name="Pawlowska J."/>
        </authorList>
    </citation>
    <scope>NUCLEOTIDE SEQUENCE [LARGE SCALE GENOMIC DNA]</scope>
    <source>
        <strain evidence="12 13">CBS 142.35</strain>
    </source>
</reference>
<dbReference type="Gene3D" id="2.30.29.30">
    <property type="entry name" value="Pleckstrin-homology domain (PH domain)/Phosphotyrosine-binding domain (PTB)"/>
    <property type="match status" value="1"/>
</dbReference>
<evidence type="ECO:0000256" key="4">
    <source>
        <dbReference type="ARBA" id="ARBA00022824"/>
    </source>
</evidence>
<feature type="transmembrane region" description="Helical" evidence="10">
    <location>
        <begin position="6"/>
        <end position="30"/>
    </location>
</feature>
<feature type="compositionally biased region" description="Low complexity" evidence="9">
    <location>
        <begin position="630"/>
        <end position="668"/>
    </location>
</feature>
<dbReference type="EMBL" id="JAEPRB010000013">
    <property type="protein sequence ID" value="KAG2226787.1"/>
    <property type="molecule type" value="Genomic_DNA"/>
</dbReference>
<keyword evidence="4" id="KW-0256">Endoplasmic reticulum</keyword>
<evidence type="ECO:0000256" key="9">
    <source>
        <dbReference type="SAM" id="MobiDB-lite"/>
    </source>
</evidence>
<comment type="caution">
    <text evidence="12">The sequence shown here is derived from an EMBL/GenBank/DDBJ whole genome shotgun (WGS) entry which is preliminary data.</text>
</comment>
<dbReference type="AlphaFoldDB" id="A0A8H7SCH3"/>
<dbReference type="OrthoDB" id="26740at2759"/>
<keyword evidence="7" id="KW-0446">Lipid-binding</keyword>
<evidence type="ECO:0000313" key="13">
    <source>
        <dbReference type="Proteomes" id="UP000646827"/>
    </source>
</evidence>
<keyword evidence="6" id="KW-0445">Lipid transport</keyword>
<keyword evidence="13" id="KW-1185">Reference proteome</keyword>
<evidence type="ECO:0000256" key="6">
    <source>
        <dbReference type="ARBA" id="ARBA00023055"/>
    </source>
</evidence>
<dbReference type="SUPFAM" id="SSF50729">
    <property type="entry name" value="PH domain-like"/>
    <property type="match status" value="1"/>
</dbReference>
<dbReference type="Pfam" id="PF00169">
    <property type="entry name" value="PH"/>
    <property type="match status" value="1"/>
</dbReference>
<evidence type="ECO:0000256" key="3">
    <source>
        <dbReference type="ARBA" id="ARBA00022692"/>
    </source>
</evidence>
<evidence type="ECO:0000256" key="5">
    <source>
        <dbReference type="ARBA" id="ARBA00022989"/>
    </source>
</evidence>